<feature type="binding site" evidence="6">
    <location>
        <position position="67"/>
    </location>
    <ligand>
        <name>S-adenosyl-L-methionine</name>
        <dbReference type="ChEBI" id="CHEBI:59789"/>
    </ligand>
</feature>
<dbReference type="EC" id="2.1.1.199" evidence="6"/>
<comment type="function">
    <text evidence="6">Specifically methylates the N4 position of cytidine in position 1402 (C1402) of 16S rRNA.</text>
</comment>
<name>A0A4Y8X1M8_9MICC</name>
<dbReference type="Pfam" id="PF01795">
    <property type="entry name" value="Methyltransf_5"/>
    <property type="match status" value="1"/>
</dbReference>
<dbReference type="InterPro" id="IPR023397">
    <property type="entry name" value="SAM-dep_MeTrfase_MraW_recog"/>
</dbReference>
<dbReference type="GO" id="GO:0070475">
    <property type="term" value="P:rRNA base methylation"/>
    <property type="evidence" value="ECO:0007669"/>
    <property type="project" value="UniProtKB-UniRule"/>
</dbReference>
<comment type="catalytic activity">
    <reaction evidence="6">
        <text>cytidine(1402) in 16S rRNA + S-adenosyl-L-methionine = N(4)-methylcytidine(1402) in 16S rRNA + S-adenosyl-L-homocysteine + H(+)</text>
        <dbReference type="Rhea" id="RHEA:42928"/>
        <dbReference type="Rhea" id="RHEA-COMP:10286"/>
        <dbReference type="Rhea" id="RHEA-COMP:10287"/>
        <dbReference type="ChEBI" id="CHEBI:15378"/>
        <dbReference type="ChEBI" id="CHEBI:57856"/>
        <dbReference type="ChEBI" id="CHEBI:59789"/>
        <dbReference type="ChEBI" id="CHEBI:74506"/>
        <dbReference type="ChEBI" id="CHEBI:82748"/>
        <dbReference type="EC" id="2.1.1.199"/>
    </reaction>
</comment>
<evidence type="ECO:0000313" key="8">
    <source>
        <dbReference type="EMBL" id="MBB4882471.1"/>
    </source>
</evidence>
<protein>
    <recommendedName>
        <fullName evidence="6">Ribosomal RNA small subunit methyltransferase H</fullName>
        <ecNumber evidence="6">2.1.1.199</ecNumber>
    </recommendedName>
    <alternativeName>
        <fullName evidence="6">16S rRNA m(4)C1402 methyltransferase</fullName>
    </alternativeName>
    <alternativeName>
        <fullName evidence="6">rRNA (cytosine-N(4)-)-methyltransferase RsmH</fullName>
    </alternativeName>
</protein>
<sequence>MDTHRQRPEDRHAPVMRDRVVDLLAPGVQAALDAGRAPVALDGTLGMGGHAEALLTRFPELRVVGVDRDPNALAMAAERLGALADRLVPFHGTYDQVPEALAAAGAERMDAALYDLGVSSYQLDARERGFAYSYDAPLDMRMDTSAGRTAADLVAELDESELRHLIRRDGEERFAGPIARAVVRARQEEPILTTGRLVEVIRGAVPVAAGAKGGHPAKRTFQALRIAVNEELDILDRAVPAALEGLAVGGRLVVMSYHSLEDRIAKRHLQAWAASSAPPGFPVELPEHRPVVRVLTRGTERPTEEEIEENRRASSAKVRAVEKIRASRTSA</sequence>
<dbReference type="EMBL" id="JACHMC010000001">
    <property type="protein sequence ID" value="MBB4882471.1"/>
    <property type="molecule type" value="Genomic_DNA"/>
</dbReference>
<organism evidence="8 9">
    <name type="scientific">Micrococcus flavus</name>
    <dbReference type="NCBI Taxonomy" id="384602"/>
    <lineage>
        <taxon>Bacteria</taxon>
        <taxon>Bacillati</taxon>
        <taxon>Actinomycetota</taxon>
        <taxon>Actinomycetes</taxon>
        <taxon>Micrococcales</taxon>
        <taxon>Micrococcaceae</taxon>
        <taxon>Micrococcus</taxon>
    </lineage>
</organism>
<feature type="region of interest" description="Disordered" evidence="7">
    <location>
        <begin position="297"/>
        <end position="331"/>
    </location>
</feature>
<feature type="binding site" evidence="6">
    <location>
        <position position="115"/>
    </location>
    <ligand>
        <name>S-adenosyl-L-methionine</name>
        <dbReference type="ChEBI" id="CHEBI:59789"/>
    </ligand>
</feature>
<dbReference type="PANTHER" id="PTHR11265:SF0">
    <property type="entry name" value="12S RRNA N4-METHYLCYTIDINE METHYLTRANSFERASE"/>
    <property type="match status" value="1"/>
</dbReference>
<evidence type="ECO:0000256" key="5">
    <source>
        <dbReference type="ARBA" id="ARBA00022691"/>
    </source>
</evidence>
<dbReference type="Gene3D" id="1.10.150.170">
    <property type="entry name" value="Putative methyltransferase TM0872, insert domain"/>
    <property type="match status" value="1"/>
</dbReference>
<reference evidence="8 9" key="1">
    <citation type="submission" date="2020-08" db="EMBL/GenBank/DDBJ databases">
        <title>Sequencing the genomes of 1000 actinobacteria strains.</title>
        <authorList>
            <person name="Klenk H.-P."/>
        </authorList>
    </citation>
    <scope>NUCLEOTIDE SEQUENCE [LARGE SCALE GENOMIC DNA]</scope>
    <source>
        <strain evidence="8 9">DSM 19079</strain>
    </source>
</reference>
<evidence type="ECO:0000256" key="4">
    <source>
        <dbReference type="ARBA" id="ARBA00022679"/>
    </source>
</evidence>
<dbReference type="Gene3D" id="3.40.50.150">
    <property type="entry name" value="Vaccinia Virus protein VP39"/>
    <property type="match status" value="1"/>
</dbReference>
<feature type="binding site" evidence="6">
    <location>
        <position position="94"/>
    </location>
    <ligand>
        <name>S-adenosyl-L-methionine</name>
        <dbReference type="ChEBI" id="CHEBI:59789"/>
    </ligand>
</feature>
<evidence type="ECO:0000256" key="1">
    <source>
        <dbReference type="ARBA" id="ARBA00010396"/>
    </source>
</evidence>
<feature type="compositionally biased region" description="Basic and acidic residues" evidence="7">
    <location>
        <begin position="298"/>
        <end position="312"/>
    </location>
</feature>
<dbReference type="InterPro" id="IPR002903">
    <property type="entry name" value="RsmH"/>
</dbReference>
<accession>A0A4Y8X1M8</accession>
<keyword evidence="6" id="KW-0963">Cytoplasm</keyword>
<dbReference type="OrthoDB" id="9806637at2"/>
<evidence type="ECO:0000256" key="7">
    <source>
        <dbReference type="SAM" id="MobiDB-lite"/>
    </source>
</evidence>
<feature type="binding site" evidence="6">
    <location>
        <position position="122"/>
    </location>
    <ligand>
        <name>S-adenosyl-L-methionine</name>
        <dbReference type="ChEBI" id="CHEBI:59789"/>
    </ligand>
</feature>
<dbReference type="AlphaFoldDB" id="A0A4Y8X1M8"/>
<dbReference type="SUPFAM" id="SSF81799">
    <property type="entry name" value="Putative methyltransferase TM0872, insert domain"/>
    <property type="match status" value="1"/>
</dbReference>
<dbReference type="HAMAP" id="MF_01007">
    <property type="entry name" value="16SrRNA_methyltr_H"/>
    <property type="match status" value="1"/>
</dbReference>
<dbReference type="PANTHER" id="PTHR11265">
    <property type="entry name" value="S-ADENOSYL-METHYLTRANSFERASE MRAW"/>
    <property type="match status" value="1"/>
</dbReference>
<keyword evidence="9" id="KW-1185">Reference proteome</keyword>
<dbReference type="RefSeq" id="WP_135030379.1">
    <property type="nucleotide sequence ID" value="NZ_BMLA01000001.1"/>
</dbReference>
<keyword evidence="5 6" id="KW-0949">S-adenosyl-L-methionine</keyword>
<dbReference type="NCBIfam" id="TIGR00006">
    <property type="entry name" value="16S rRNA (cytosine(1402)-N(4))-methyltransferase RsmH"/>
    <property type="match status" value="1"/>
</dbReference>
<evidence type="ECO:0000256" key="3">
    <source>
        <dbReference type="ARBA" id="ARBA00022603"/>
    </source>
</evidence>
<gene>
    <name evidence="6" type="primary">rsmH</name>
    <name evidence="8" type="ORF">BJ976_000822</name>
</gene>
<comment type="caution">
    <text evidence="8">The sequence shown here is derived from an EMBL/GenBank/DDBJ whole genome shotgun (WGS) entry which is preliminary data.</text>
</comment>
<dbReference type="GO" id="GO:0005737">
    <property type="term" value="C:cytoplasm"/>
    <property type="evidence" value="ECO:0007669"/>
    <property type="project" value="UniProtKB-SubCell"/>
</dbReference>
<evidence type="ECO:0000256" key="2">
    <source>
        <dbReference type="ARBA" id="ARBA00022552"/>
    </source>
</evidence>
<dbReference type="Proteomes" id="UP000560081">
    <property type="component" value="Unassembled WGS sequence"/>
</dbReference>
<dbReference type="PIRSF" id="PIRSF004486">
    <property type="entry name" value="MraW"/>
    <property type="match status" value="1"/>
</dbReference>
<comment type="subcellular location">
    <subcellularLocation>
        <location evidence="6">Cytoplasm</location>
    </subcellularLocation>
</comment>
<evidence type="ECO:0000313" key="9">
    <source>
        <dbReference type="Proteomes" id="UP000560081"/>
    </source>
</evidence>
<evidence type="ECO:0000256" key="6">
    <source>
        <dbReference type="HAMAP-Rule" id="MF_01007"/>
    </source>
</evidence>
<comment type="similarity">
    <text evidence="1 6">Belongs to the methyltransferase superfamily. RsmH family.</text>
</comment>
<keyword evidence="2 6" id="KW-0698">rRNA processing</keyword>
<proteinExistence type="inferred from homology"/>
<keyword evidence="3 6" id="KW-0489">Methyltransferase</keyword>
<keyword evidence="4 6" id="KW-0808">Transferase</keyword>
<feature type="binding site" evidence="6">
    <location>
        <begin position="48"/>
        <end position="50"/>
    </location>
    <ligand>
        <name>S-adenosyl-L-methionine</name>
        <dbReference type="ChEBI" id="CHEBI:59789"/>
    </ligand>
</feature>
<dbReference type="SUPFAM" id="SSF53335">
    <property type="entry name" value="S-adenosyl-L-methionine-dependent methyltransferases"/>
    <property type="match status" value="1"/>
</dbReference>
<dbReference type="InterPro" id="IPR029063">
    <property type="entry name" value="SAM-dependent_MTases_sf"/>
</dbReference>
<dbReference type="GO" id="GO:0071424">
    <property type="term" value="F:rRNA (cytosine-N4-)-methyltransferase activity"/>
    <property type="evidence" value="ECO:0007669"/>
    <property type="project" value="UniProtKB-UniRule"/>
</dbReference>